<organism evidence="5 6">
    <name type="scientific">Tetradesmus obliquus</name>
    <name type="common">Green alga</name>
    <name type="synonym">Acutodesmus obliquus</name>
    <dbReference type="NCBI Taxonomy" id="3088"/>
    <lineage>
        <taxon>Eukaryota</taxon>
        <taxon>Viridiplantae</taxon>
        <taxon>Chlorophyta</taxon>
        <taxon>core chlorophytes</taxon>
        <taxon>Chlorophyceae</taxon>
        <taxon>CS clade</taxon>
        <taxon>Sphaeropleales</taxon>
        <taxon>Scenedesmaceae</taxon>
        <taxon>Tetradesmus</taxon>
    </lineage>
</organism>
<accession>A0ABY8U6M1</accession>
<dbReference type="Gene3D" id="2.170.150.70">
    <property type="match status" value="1"/>
</dbReference>
<dbReference type="EMBL" id="CP126214">
    <property type="protein sequence ID" value="WIA16298.1"/>
    <property type="molecule type" value="Genomic_DNA"/>
</dbReference>
<feature type="domain" description="CENP-V/GFA" evidence="4">
    <location>
        <begin position="22"/>
        <end position="134"/>
    </location>
</feature>
<comment type="similarity">
    <text evidence="1">Belongs to the Gfa family.</text>
</comment>
<dbReference type="InterPro" id="IPR052355">
    <property type="entry name" value="CENP-V-like"/>
</dbReference>
<evidence type="ECO:0000313" key="6">
    <source>
        <dbReference type="Proteomes" id="UP001244341"/>
    </source>
</evidence>
<evidence type="ECO:0000256" key="1">
    <source>
        <dbReference type="ARBA" id="ARBA00005495"/>
    </source>
</evidence>
<evidence type="ECO:0000256" key="2">
    <source>
        <dbReference type="ARBA" id="ARBA00022723"/>
    </source>
</evidence>
<keyword evidence="2" id="KW-0479">Metal-binding</keyword>
<sequence length="152" mass="16035">MADVSAGTASVAHDASVNQVVHRGGCHCGAVRFEFEAPADLIAWDCNFDICAMKRNTHTIVPGSAFKLLAGEDNLSCYQFGTNTARHLFCKTCGICSYYVPRSNPDGAAVTVHCIDPGTVASVTVKQYDGQNWEASYQATGIQAASKPAAGS</sequence>
<evidence type="ECO:0000313" key="5">
    <source>
        <dbReference type="EMBL" id="WIA16298.1"/>
    </source>
</evidence>
<proteinExistence type="inferred from homology"/>
<keyword evidence="6" id="KW-1185">Reference proteome</keyword>
<keyword evidence="3" id="KW-0862">Zinc</keyword>
<reference evidence="5 6" key="1">
    <citation type="submission" date="2023-05" db="EMBL/GenBank/DDBJ databases">
        <title>A 100% complete, gapless, phased diploid assembly of the Scenedesmus obliquus UTEX 3031 genome.</title>
        <authorList>
            <person name="Biondi T.C."/>
            <person name="Hanschen E.R."/>
            <person name="Kwon T."/>
            <person name="Eng W."/>
            <person name="Kruse C.P.S."/>
            <person name="Koehler S.I."/>
            <person name="Kunde Y."/>
            <person name="Gleasner C.D."/>
            <person name="You Mak K.T."/>
            <person name="Polle J."/>
            <person name="Hovde B.T."/>
            <person name="Starkenburg S.R."/>
        </authorList>
    </citation>
    <scope>NUCLEOTIDE SEQUENCE [LARGE SCALE GENOMIC DNA]</scope>
    <source>
        <strain evidence="5 6">DOE0152z</strain>
    </source>
</reference>
<name>A0ABY8U6M1_TETOB</name>
<dbReference type="Pfam" id="PF04828">
    <property type="entry name" value="GFA"/>
    <property type="match status" value="1"/>
</dbReference>
<dbReference type="Proteomes" id="UP001244341">
    <property type="component" value="Chromosome 7b"/>
</dbReference>
<dbReference type="PROSITE" id="PS51891">
    <property type="entry name" value="CENP_V_GFA"/>
    <property type="match status" value="1"/>
</dbReference>
<dbReference type="PANTHER" id="PTHR28620:SF1">
    <property type="entry name" value="CENP-V_GFA DOMAIN-CONTAINING PROTEIN"/>
    <property type="match status" value="1"/>
</dbReference>
<protein>
    <recommendedName>
        <fullName evidence="4">CENP-V/GFA domain-containing protein</fullName>
    </recommendedName>
</protein>
<dbReference type="InterPro" id="IPR011057">
    <property type="entry name" value="Mss4-like_sf"/>
</dbReference>
<gene>
    <name evidence="5" type="ORF">OEZ85_012999</name>
</gene>
<dbReference type="SUPFAM" id="SSF51316">
    <property type="entry name" value="Mss4-like"/>
    <property type="match status" value="1"/>
</dbReference>
<dbReference type="InterPro" id="IPR006913">
    <property type="entry name" value="CENP-V/GFA"/>
</dbReference>
<dbReference type="PANTHER" id="PTHR28620">
    <property type="entry name" value="CENTROMERE PROTEIN V"/>
    <property type="match status" value="1"/>
</dbReference>
<evidence type="ECO:0000259" key="4">
    <source>
        <dbReference type="PROSITE" id="PS51891"/>
    </source>
</evidence>
<evidence type="ECO:0000256" key="3">
    <source>
        <dbReference type="ARBA" id="ARBA00022833"/>
    </source>
</evidence>